<name>A0A8S2QDD1_9BILA</name>
<dbReference type="Pfam" id="PF00520">
    <property type="entry name" value="Ion_trans"/>
    <property type="match status" value="1"/>
</dbReference>
<sequence length="378" mass="44706">ILINFNRPLSGHYARDGMAQTSSFKSSIHNQVCNSNIDSDIARLSSIKSSQQVVPSNIHDDLYEIRISPPTSQKSPLQVSPSNHRDFIRQSRQLRKARKQDIKARFEKFDLNPSTAHRSHFTFIFDPSGRLSYYWTSIISLAFLYNFWIIIFRFSFHELTSDNFILWFIFDYACDFIYLMDIMFNFRTAYLEEGVLQTDPIKLRHYYMNTTRFYIDCLCLMPLDFLYLSIGFKSIVRLFRLVKIYRFWTFLDRTERHTNYPNLFRTIVMIHYLLAIFHWNACLIYILQTRSKLTSTKRFGFTFNDSGSDYFKALYWSITILTLTQNQETKPVSKEDYIFLSTQMIFALLLFATIMGHVASIVSNLSNARKDFQGKIIE</sequence>
<dbReference type="GO" id="GO:0005223">
    <property type="term" value="F:intracellularly cGMP-activated cation channel activity"/>
    <property type="evidence" value="ECO:0007669"/>
    <property type="project" value="TreeGrafter"/>
</dbReference>
<feature type="transmembrane region" description="Helical" evidence="5">
    <location>
        <begin position="263"/>
        <end position="287"/>
    </location>
</feature>
<dbReference type="AlphaFoldDB" id="A0A8S2QDD1"/>
<keyword evidence="2 5" id="KW-0812">Transmembrane</keyword>
<evidence type="ECO:0000256" key="2">
    <source>
        <dbReference type="ARBA" id="ARBA00022692"/>
    </source>
</evidence>
<feature type="transmembrane region" description="Helical" evidence="5">
    <location>
        <begin position="213"/>
        <end position="236"/>
    </location>
</feature>
<gene>
    <name evidence="7" type="ORF">SMN809_LOCUS16968</name>
</gene>
<dbReference type="GO" id="GO:0017071">
    <property type="term" value="C:intracellular cyclic nucleotide activated cation channel complex"/>
    <property type="evidence" value="ECO:0007669"/>
    <property type="project" value="TreeGrafter"/>
</dbReference>
<dbReference type="EMBL" id="CAJOBI010007733">
    <property type="protein sequence ID" value="CAF4093518.1"/>
    <property type="molecule type" value="Genomic_DNA"/>
</dbReference>
<keyword evidence="3 5" id="KW-1133">Transmembrane helix</keyword>
<dbReference type="Gene3D" id="1.10.287.70">
    <property type="match status" value="1"/>
</dbReference>
<dbReference type="GO" id="GO:0030553">
    <property type="term" value="F:cGMP binding"/>
    <property type="evidence" value="ECO:0007669"/>
    <property type="project" value="TreeGrafter"/>
</dbReference>
<comment type="subcellular location">
    <subcellularLocation>
        <location evidence="1">Membrane</location>
        <topology evidence="1">Multi-pass membrane protein</topology>
    </subcellularLocation>
</comment>
<reference evidence="7" key="1">
    <citation type="submission" date="2021-02" db="EMBL/GenBank/DDBJ databases">
        <authorList>
            <person name="Nowell W R."/>
        </authorList>
    </citation>
    <scope>NUCLEOTIDE SEQUENCE</scope>
</reference>
<evidence type="ECO:0000256" key="4">
    <source>
        <dbReference type="ARBA" id="ARBA00023136"/>
    </source>
</evidence>
<evidence type="ECO:0000259" key="6">
    <source>
        <dbReference type="Pfam" id="PF00520"/>
    </source>
</evidence>
<dbReference type="SUPFAM" id="SSF81324">
    <property type="entry name" value="Voltage-gated potassium channels"/>
    <property type="match status" value="1"/>
</dbReference>
<feature type="non-terminal residue" evidence="7">
    <location>
        <position position="1"/>
    </location>
</feature>
<keyword evidence="4 5" id="KW-0472">Membrane</keyword>
<protein>
    <recommendedName>
        <fullName evidence="6">Ion transport domain-containing protein</fullName>
    </recommendedName>
</protein>
<dbReference type="InterPro" id="IPR003938">
    <property type="entry name" value="K_chnl_volt-dep_EAG/ELK/ERG"/>
</dbReference>
<proteinExistence type="predicted"/>
<organism evidence="7 8">
    <name type="scientific">Rotaria magnacalcarata</name>
    <dbReference type="NCBI Taxonomy" id="392030"/>
    <lineage>
        <taxon>Eukaryota</taxon>
        <taxon>Metazoa</taxon>
        <taxon>Spiralia</taxon>
        <taxon>Gnathifera</taxon>
        <taxon>Rotifera</taxon>
        <taxon>Eurotatoria</taxon>
        <taxon>Bdelloidea</taxon>
        <taxon>Philodinida</taxon>
        <taxon>Philodinidae</taxon>
        <taxon>Rotaria</taxon>
    </lineage>
</organism>
<dbReference type="PRINTS" id="PR01463">
    <property type="entry name" value="EAGCHANLFMLY"/>
</dbReference>
<accession>A0A8S2QDD1</accession>
<dbReference type="GO" id="GO:0005222">
    <property type="term" value="F:intracellularly cAMP-activated cation channel activity"/>
    <property type="evidence" value="ECO:0007669"/>
    <property type="project" value="TreeGrafter"/>
</dbReference>
<dbReference type="GO" id="GO:0005249">
    <property type="term" value="F:voltage-gated potassium channel activity"/>
    <property type="evidence" value="ECO:0007669"/>
    <property type="project" value="InterPro"/>
</dbReference>
<feature type="transmembrane region" description="Helical" evidence="5">
    <location>
        <begin position="337"/>
        <end position="362"/>
    </location>
</feature>
<dbReference type="PANTHER" id="PTHR45638">
    <property type="entry name" value="CYCLIC NUCLEOTIDE-GATED CATION CHANNEL SUBUNIT A"/>
    <property type="match status" value="1"/>
</dbReference>
<evidence type="ECO:0000256" key="5">
    <source>
        <dbReference type="SAM" id="Phobius"/>
    </source>
</evidence>
<dbReference type="InterPro" id="IPR050866">
    <property type="entry name" value="CNG_cation_channel"/>
</dbReference>
<dbReference type="InterPro" id="IPR005821">
    <property type="entry name" value="Ion_trans_dom"/>
</dbReference>
<evidence type="ECO:0000313" key="7">
    <source>
        <dbReference type="EMBL" id="CAF4093518.1"/>
    </source>
</evidence>
<evidence type="ECO:0000256" key="3">
    <source>
        <dbReference type="ARBA" id="ARBA00022989"/>
    </source>
</evidence>
<feature type="transmembrane region" description="Helical" evidence="5">
    <location>
        <begin position="164"/>
        <end position="186"/>
    </location>
</feature>
<dbReference type="GO" id="GO:0044877">
    <property type="term" value="F:protein-containing complex binding"/>
    <property type="evidence" value="ECO:0007669"/>
    <property type="project" value="TreeGrafter"/>
</dbReference>
<dbReference type="Proteomes" id="UP000676336">
    <property type="component" value="Unassembled WGS sequence"/>
</dbReference>
<evidence type="ECO:0000313" key="8">
    <source>
        <dbReference type="Proteomes" id="UP000676336"/>
    </source>
</evidence>
<feature type="transmembrane region" description="Helical" evidence="5">
    <location>
        <begin position="133"/>
        <end position="152"/>
    </location>
</feature>
<dbReference type="PANTHER" id="PTHR45638:SF4">
    <property type="entry name" value="CYCLIC NUCLEOTIDE-BINDING DOMAIN-CONTAINING PROTEIN"/>
    <property type="match status" value="1"/>
</dbReference>
<dbReference type="FunFam" id="1.10.287.70:FF:000072">
    <property type="entry name" value="Cyclic nucleotide gated channel beta 3"/>
    <property type="match status" value="1"/>
</dbReference>
<evidence type="ECO:0000256" key="1">
    <source>
        <dbReference type="ARBA" id="ARBA00004141"/>
    </source>
</evidence>
<feature type="domain" description="Ion transport" evidence="6">
    <location>
        <begin position="133"/>
        <end position="367"/>
    </location>
</feature>
<comment type="caution">
    <text evidence="7">The sequence shown here is derived from an EMBL/GenBank/DDBJ whole genome shotgun (WGS) entry which is preliminary data.</text>
</comment>
<dbReference type="GO" id="GO:0005886">
    <property type="term" value="C:plasma membrane"/>
    <property type="evidence" value="ECO:0007669"/>
    <property type="project" value="TreeGrafter"/>
</dbReference>